<dbReference type="GO" id="GO:0003677">
    <property type="term" value="F:DNA binding"/>
    <property type="evidence" value="ECO:0007669"/>
    <property type="project" value="InterPro"/>
</dbReference>
<sequence>MVERVPFRCWVDENVWFVQGLPPWDNVLTYGSDQEDAIHQAQDALSGVLAALLDHGDPIPEVPTSAVGDDIIWVAPDLRVMVPLWLRQTRETTGLTQGELATRLGVTYQAVQKWERAGANPTIGTLQRVARALGHEAMISFR</sequence>
<evidence type="ECO:0000313" key="2">
    <source>
        <dbReference type="EMBL" id="PSR23304.1"/>
    </source>
</evidence>
<dbReference type="InterPro" id="IPR001387">
    <property type="entry name" value="Cro/C1-type_HTH"/>
</dbReference>
<reference evidence="2 3" key="1">
    <citation type="journal article" date="2014" name="BMC Genomics">
        <title>Comparison of environmental and isolate Sulfobacillus genomes reveals diverse carbon, sulfur, nitrogen, and hydrogen metabolisms.</title>
        <authorList>
            <person name="Justice N.B."/>
            <person name="Norman A."/>
            <person name="Brown C.T."/>
            <person name="Singh A."/>
            <person name="Thomas B.C."/>
            <person name="Banfield J.F."/>
        </authorList>
    </citation>
    <scope>NUCLEOTIDE SEQUENCE [LARGE SCALE GENOMIC DNA]</scope>
    <source>
        <strain evidence="2">AMDSBA1</strain>
    </source>
</reference>
<dbReference type="PROSITE" id="PS50943">
    <property type="entry name" value="HTH_CROC1"/>
    <property type="match status" value="1"/>
</dbReference>
<dbReference type="InterPro" id="IPR035069">
    <property type="entry name" value="TTHA1013/TTHA0281-like"/>
</dbReference>
<dbReference type="CDD" id="cd00093">
    <property type="entry name" value="HTH_XRE"/>
    <property type="match status" value="1"/>
</dbReference>
<dbReference type="Proteomes" id="UP000242699">
    <property type="component" value="Unassembled WGS sequence"/>
</dbReference>
<organism evidence="2 3">
    <name type="scientific">Sulfobacillus benefaciens</name>
    <dbReference type="NCBI Taxonomy" id="453960"/>
    <lineage>
        <taxon>Bacteria</taxon>
        <taxon>Bacillati</taxon>
        <taxon>Bacillota</taxon>
        <taxon>Clostridia</taxon>
        <taxon>Eubacteriales</taxon>
        <taxon>Clostridiales Family XVII. Incertae Sedis</taxon>
        <taxon>Sulfobacillus</taxon>
    </lineage>
</organism>
<accession>A0A2T2WM35</accession>
<proteinExistence type="predicted"/>
<dbReference type="Gene3D" id="3.30.160.250">
    <property type="match status" value="1"/>
</dbReference>
<dbReference type="SUPFAM" id="SSF143100">
    <property type="entry name" value="TTHA1013/TTHA0281-like"/>
    <property type="match status" value="1"/>
</dbReference>
<dbReference type="EMBL" id="PXYT01000095">
    <property type="protein sequence ID" value="PSR23304.1"/>
    <property type="molecule type" value="Genomic_DNA"/>
</dbReference>
<dbReference type="Gene3D" id="1.10.260.40">
    <property type="entry name" value="lambda repressor-like DNA-binding domains"/>
    <property type="match status" value="1"/>
</dbReference>
<evidence type="ECO:0000313" key="3">
    <source>
        <dbReference type="Proteomes" id="UP000242699"/>
    </source>
</evidence>
<name>A0A2T2WM35_9FIRM</name>
<dbReference type="Pfam" id="PF01381">
    <property type="entry name" value="HTH_3"/>
    <property type="match status" value="1"/>
</dbReference>
<dbReference type="InterPro" id="IPR010982">
    <property type="entry name" value="Lambda_DNA-bd_dom_sf"/>
</dbReference>
<dbReference type="AlphaFoldDB" id="A0A2T2WM35"/>
<evidence type="ECO:0000259" key="1">
    <source>
        <dbReference type="PROSITE" id="PS50943"/>
    </source>
</evidence>
<dbReference type="SMART" id="SM00530">
    <property type="entry name" value="HTH_XRE"/>
    <property type="match status" value="1"/>
</dbReference>
<comment type="caution">
    <text evidence="2">The sequence shown here is derived from an EMBL/GenBank/DDBJ whole genome shotgun (WGS) entry which is preliminary data.</text>
</comment>
<gene>
    <name evidence="2" type="ORF">C7B43_20135</name>
</gene>
<feature type="domain" description="HTH cro/C1-type" evidence="1">
    <location>
        <begin position="86"/>
        <end position="141"/>
    </location>
</feature>
<dbReference type="SUPFAM" id="SSF47413">
    <property type="entry name" value="lambda repressor-like DNA-binding domains"/>
    <property type="match status" value="1"/>
</dbReference>
<protein>
    <recommendedName>
        <fullName evidence="1">HTH cro/C1-type domain-containing protein</fullName>
    </recommendedName>
</protein>